<dbReference type="AlphaFoldDB" id="A0A2H1E7I4"/>
<dbReference type="Proteomes" id="UP000231564">
    <property type="component" value="Chromosome MARIT"/>
</dbReference>
<dbReference type="OrthoDB" id="1521695at2"/>
<dbReference type="RefSeq" id="WP_100210636.1">
    <property type="nucleotide sequence ID" value="NZ_CP138495.1"/>
</dbReference>
<accession>A0A2H1E7I4</accession>
<sequence length="1133" mass="127812">MKKRIQYMMAMVWCVEKPYAVCKETIGNFMAKRQGTIDQFLKRHFLQNSLLLTVYFLLCISLTHAQRYPVQVTQTIIPPYTTKLSDYTSASDVKLRLHLLLTDVVANNKQVRLKLRIQGNGLDIRSVDFVHGASPIFLNGGVSNQYTNIDLSSYFEPNNLIGITPRQYQKSLPEGVYTFCWEVYDAFTNEQLNHPTLGCSNIYLLLNDPPFLNVPYKGDQVVAQDPMNIIFQWTPRHANASNVSYEFELRELWDTQIAPEAAFLTSPNYYTETTATTTLLYHIGKPTLLPNKRYGWRVRAVSRTGLSKNSVFKNDGYSEIYYFTYNTACYPPRYVLSEAVGKARIQIRWQGMPEHKRYHVQYKRADIPDAEWFEVYTYNTQVQISNLRAGKTYVFRVGGSCNELNDFNPLYAYSAINEISLPAKNEKSSSYTCGIVPEIEISNTQPLQNIGINETFTAGDFPVTIKQVSGSNGRFRGVGYIVVPYLADTKLAVSFTNIRINTDYQLIEGVVSTTYDATWGDVESADEFIDGLGDLIDEIEETVNTLFENGEITSEEKEDALGQLNEATTNLQGAAEQQNQADEKKQQAEKAESPEKEKLQEEAEKLEKESKETQQEVNKALNELQNKFGVKGKDGGLEIKTDAFFDGVISYGKGKNVITHKRLDGNGEISINTTDPNNNIPDTSDYNFTHNGKQYNVIVTHSNSTIEAINDAKDKAVNPSTGIVIYFHYDLEKENLGYTVNFAPDYFGNLPNQDFLEVQELHKEALLNLLKQLQSSEDIINVIYNNVLEINTLFQESLNKIQLPETIWNPDAENYTNNDFHFEPLEAGLIDGAIEEIKSIPLLISLVVDYSTNPKTRKKINKAFSDFDFTNVMDKWYESRKDLYTSGTIHKIEYRTGKDVVEVGTLIGRGGLATLGKIKKGTDLVEGVTSAIKKVAKEGGEALSFLEKSKLFIKGENALLRYSRKDGTFFMHKSPSNPNLTTGYSNELTFSFKYKSGSNANSKDVFGKIGVTDEGYIVGNLRKPTGMNNQQIKGVTEDAMDMALHHFGKNKVKGIKALWVKNADLYPNMVGNKSINLSKFEKALETMDKSKAVFHTVTGTYAKSRNFTKVIEVKKLEEAIDGVYGYEVIFGTF</sequence>
<dbReference type="PROSITE" id="PS50853">
    <property type="entry name" value="FN3"/>
    <property type="match status" value="1"/>
</dbReference>
<evidence type="ECO:0000256" key="1">
    <source>
        <dbReference type="SAM" id="MobiDB-lite"/>
    </source>
</evidence>
<proteinExistence type="predicted"/>
<feature type="domain" description="Fibronectin type-III" evidence="2">
    <location>
        <begin position="331"/>
        <end position="424"/>
    </location>
</feature>
<reference evidence="3 4" key="1">
    <citation type="submission" date="2016-11" db="EMBL/GenBank/DDBJ databases">
        <authorList>
            <person name="Jaros S."/>
            <person name="Januszkiewicz K."/>
            <person name="Wedrychowicz H."/>
        </authorList>
    </citation>
    <scope>NUCLEOTIDE SEQUENCE [LARGE SCALE GENOMIC DNA]</scope>
    <source>
        <strain evidence="3">NCIMB 2154T</strain>
    </source>
</reference>
<dbReference type="InterPro" id="IPR013783">
    <property type="entry name" value="Ig-like_fold"/>
</dbReference>
<dbReference type="Gene3D" id="2.60.40.10">
    <property type="entry name" value="Immunoglobulins"/>
    <property type="match status" value="2"/>
</dbReference>
<name>A0A2H1E7I4_9FLAO</name>
<keyword evidence="4" id="KW-1185">Reference proteome</keyword>
<protein>
    <recommendedName>
        <fullName evidence="2">Fibronectin type-III domain-containing protein</fullName>
    </recommendedName>
</protein>
<dbReference type="EMBL" id="LT634361">
    <property type="protein sequence ID" value="SFZ80344.1"/>
    <property type="molecule type" value="Genomic_DNA"/>
</dbReference>
<feature type="region of interest" description="Disordered" evidence="1">
    <location>
        <begin position="571"/>
        <end position="614"/>
    </location>
</feature>
<evidence type="ECO:0000313" key="4">
    <source>
        <dbReference type="Proteomes" id="UP000231564"/>
    </source>
</evidence>
<dbReference type="CDD" id="cd00063">
    <property type="entry name" value="FN3"/>
    <property type="match status" value="1"/>
</dbReference>
<dbReference type="SUPFAM" id="SSF49265">
    <property type="entry name" value="Fibronectin type III"/>
    <property type="match status" value="1"/>
</dbReference>
<evidence type="ECO:0000259" key="2">
    <source>
        <dbReference type="PROSITE" id="PS50853"/>
    </source>
</evidence>
<feature type="compositionally biased region" description="Basic and acidic residues" evidence="1">
    <location>
        <begin position="581"/>
        <end position="614"/>
    </location>
</feature>
<evidence type="ECO:0000313" key="3">
    <source>
        <dbReference type="EMBL" id="SFZ80344.1"/>
    </source>
</evidence>
<dbReference type="GeneID" id="47722042"/>
<dbReference type="InterPro" id="IPR036116">
    <property type="entry name" value="FN3_sf"/>
</dbReference>
<dbReference type="InterPro" id="IPR003961">
    <property type="entry name" value="FN3_dom"/>
</dbReference>
<gene>
    <name evidence="3" type="ORF">MARIT_0442</name>
</gene>
<dbReference type="CDD" id="cd06503">
    <property type="entry name" value="ATP-synt_Fo_b"/>
    <property type="match status" value="1"/>
</dbReference>
<feature type="compositionally biased region" description="Polar residues" evidence="1">
    <location>
        <begin position="571"/>
        <end position="580"/>
    </location>
</feature>
<dbReference type="STRING" id="1349785.GCA_000509405_00169"/>
<organism evidence="3 4">
    <name type="scientific">Tenacibaculum maritimum NCIMB 2154</name>
    <dbReference type="NCBI Taxonomy" id="1349785"/>
    <lineage>
        <taxon>Bacteria</taxon>
        <taxon>Pseudomonadati</taxon>
        <taxon>Bacteroidota</taxon>
        <taxon>Flavobacteriia</taxon>
        <taxon>Flavobacteriales</taxon>
        <taxon>Flavobacteriaceae</taxon>
        <taxon>Tenacibaculum</taxon>
    </lineage>
</organism>
<dbReference type="KEGG" id="tmar:MARIT_0442"/>